<name>A0ABT7RM83_9NOCA</name>
<evidence type="ECO:0000256" key="1">
    <source>
        <dbReference type="ARBA" id="ARBA00004328"/>
    </source>
</evidence>
<evidence type="ECO:0000313" key="4">
    <source>
        <dbReference type="Proteomes" id="UP001233164"/>
    </source>
</evidence>
<proteinExistence type="predicted"/>
<dbReference type="EMBL" id="JAUBOF010000027">
    <property type="protein sequence ID" value="MDM7488716.1"/>
    <property type="molecule type" value="Genomic_DNA"/>
</dbReference>
<comment type="caution">
    <text evidence="3">The sequence shown here is derived from an EMBL/GenBank/DDBJ whole genome shotgun (WGS) entry which is preliminary data.</text>
</comment>
<dbReference type="Proteomes" id="UP001233164">
    <property type="component" value="Unassembled WGS sequence"/>
</dbReference>
<comment type="subcellular location">
    <subcellularLocation>
        <location evidence="1">Virion</location>
    </subcellularLocation>
</comment>
<organism evidence="3 4">
    <name type="scientific">Rhodococcus indonesiensis</name>
    <dbReference type="NCBI Taxonomy" id="3055869"/>
    <lineage>
        <taxon>Bacteria</taxon>
        <taxon>Bacillati</taxon>
        <taxon>Actinomycetota</taxon>
        <taxon>Actinomycetes</taxon>
        <taxon>Mycobacteriales</taxon>
        <taxon>Nocardiaceae</taxon>
        <taxon>Rhodococcus</taxon>
    </lineage>
</organism>
<keyword evidence="4" id="KW-1185">Reference proteome</keyword>
<dbReference type="NCBIfam" id="TIGR01554">
    <property type="entry name" value="major_cap_HK97"/>
    <property type="match status" value="1"/>
</dbReference>
<dbReference type="RefSeq" id="WP_289378784.1">
    <property type="nucleotide sequence ID" value="NZ_JAUBOF010000027.1"/>
</dbReference>
<dbReference type="Gene3D" id="3.30.2320.10">
    <property type="entry name" value="hypothetical protein PF0899 domain"/>
    <property type="match status" value="1"/>
</dbReference>
<evidence type="ECO:0000259" key="2">
    <source>
        <dbReference type="Pfam" id="PF05065"/>
    </source>
</evidence>
<gene>
    <name evidence="3" type="ORF">QT969_10475</name>
</gene>
<evidence type="ECO:0000313" key="3">
    <source>
        <dbReference type="EMBL" id="MDM7488716.1"/>
    </source>
</evidence>
<sequence>MADISRSEVASLIEEAYSQSLLQSAVAASTALTAFPTVSMGTKVTNMPVLATLPEAGWVTESATDAAGVKPTSEVTWANKTLVAEEIAVILPVHENVIDDATVETLDELAALGGSAIGKKLDQAVLFGTQKPASWTSAALLPAAVAAGQTIANVDGVANVADLFGSVNQAAQALAEAGYIPDTLLASLALRYRLANLRDGDGNLAFRDESFAGFGTHFNRNGAWDGTAAEAIVVDSSRVRIGVRQDITVKFLDQATVGGINLAERDMVALRIKARFAYVLGNGATALGASKTPVAAVTPDVTP</sequence>
<dbReference type="SUPFAM" id="SSF56563">
    <property type="entry name" value="Major capsid protein gp5"/>
    <property type="match status" value="1"/>
</dbReference>
<dbReference type="Gene3D" id="3.30.2400.10">
    <property type="entry name" value="Major capsid protein gp5"/>
    <property type="match status" value="1"/>
</dbReference>
<reference evidence="3 4" key="1">
    <citation type="submission" date="2023-06" db="EMBL/GenBank/DDBJ databases">
        <title>Rhodococcus indonesiensis sp. nov a new member of the Rhodococcus ruber lineage isolated from a sediment of neutral hot spring.</title>
        <authorList>
            <person name="Kusuma A.B."/>
            <person name="Fenylestari G."/>
            <person name="Ammar F."/>
            <person name="Nouioui I."/>
            <person name="Goodfellow M."/>
        </authorList>
    </citation>
    <scope>NUCLEOTIDE SEQUENCE [LARGE SCALE GENOMIC DNA]</scope>
    <source>
        <strain evidence="3 4">CSLK01-03</strain>
    </source>
</reference>
<protein>
    <submittedName>
        <fullName evidence="3">Phage major capsid protein</fullName>
    </submittedName>
</protein>
<accession>A0ABT7RM83</accession>
<dbReference type="InterPro" id="IPR024455">
    <property type="entry name" value="Phage_capsid"/>
</dbReference>
<feature type="domain" description="Phage capsid-like C-terminal" evidence="2">
    <location>
        <begin position="14"/>
        <end position="280"/>
    </location>
</feature>
<dbReference type="Pfam" id="PF05065">
    <property type="entry name" value="Phage_capsid"/>
    <property type="match status" value="1"/>
</dbReference>
<dbReference type="InterPro" id="IPR054612">
    <property type="entry name" value="Phage_capsid-like_C"/>
</dbReference>